<gene>
    <name evidence="7" type="ORF">BM477_02410</name>
</gene>
<dbReference type="OrthoDB" id="9813689at2"/>
<accession>A0A1Q5PRV5</accession>
<dbReference type="Proteomes" id="UP000186465">
    <property type="component" value="Unassembled WGS sequence"/>
</dbReference>
<dbReference type="AlphaFoldDB" id="A0A1Q5PRV5"/>
<dbReference type="STRING" id="156892.BM477_02410"/>
<dbReference type="InterPro" id="IPR004254">
    <property type="entry name" value="AdipoR/HlyIII-related"/>
</dbReference>
<feature type="transmembrane region" description="Helical" evidence="6">
    <location>
        <begin position="26"/>
        <end position="47"/>
    </location>
</feature>
<feature type="transmembrane region" description="Helical" evidence="6">
    <location>
        <begin position="201"/>
        <end position="224"/>
    </location>
</feature>
<evidence type="ECO:0000256" key="1">
    <source>
        <dbReference type="ARBA" id="ARBA00004141"/>
    </source>
</evidence>
<keyword evidence="5" id="KW-0479">Metal-binding</keyword>
<feature type="transmembrane region" description="Helical" evidence="6">
    <location>
        <begin position="93"/>
        <end position="109"/>
    </location>
</feature>
<evidence type="ECO:0000256" key="2">
    <source>
        <dbReference type="ARBA" id="ARBA00022692"/>
    </source>
</evidence>
<evidence type="ECO:0000256" key="6">
    <source>
        <dbReference type="SAM" id="Phobius"/>
    </source>
</evidence>
<protein>
    <submittedName>
        <fullName evidence="7">Hemolysin</fullName>
    </submittedName>
</protein>
<name>A0A1Q5PRV5_9ACTO</name>
<dbReference type="GO" id="GO:0046872">
    <property type="term" value="F:metal ion binding"/>
    <property type="evidence" value="ECO:0007669"/>
    <property type="project" value="UniProtKB-KW"/>
</dbReference>
<evidence type="ECO:0000256" key="4">
    <source>
        <dbReference type="ARBA" id="ARBA00023136"/>
    </source>
</evidence>
<dbReference type="RefSeq" id="WP_075361089.1">
    <property type="nucleotide sequence ID" value="NZ_MPDM01000002.1"/>
</dbReference>
<dbReference type="EMBL" id="MPDM01000002">
    <property type="protein sequence ID" value="OKL50263.1"/>
    <property type="molecule type" value="Genomic_DNA"/>
</dbReference>
<keyword evidence="3 6" id="KW-1133">Transmembrane helix</keyword>
<feature type="transmembrane region" description="Helical" evidence="6">
    <location>
        <begin position="115"/>
        <end position="135"/>
    </location>
</feature>
<feature type="transmembrane region" description="Helical" evidence="6">
    <location>
        <begin position="142"/>
        <end position="162"/>
    </location>
</feature>
<dbReference type="Pfam" id="PF03006">
    <property type="entry name" value="HlyIII"/>
    <property type="match status" value="1"/>
</dbReference>
<dbReference type="PANTHER" id="PTHR20855:SF3">
    <property type="entry name" value="LD03007P"/>
    <property type="match status" value="1"/>
</dbReference>
<dbReference type="PANTHER" id="PTHR20855">
    <property type="entry name" value="ADIPOR/PROGESTIN RECEPTOR-RELATED"/>
    <property type="match status" value="1"/>
</dbReference>
<feature type="binding site" evidence="5">
    <location>
        <position position="73"/>
    </location>
    <ligand>
        <name>Zn(2+)</name>
        <dbReference type="ChEBI" id="CHEBI:29105"/>
    </ligand>
</feature>
<feature type="transmembrane region" description="Helical" evidence="6">
    <location>
        <begin position="53"/>
        <end position="72"/>
    </location>
</feature>
<organism evidence="7 8">
    <name type="scientific">Boudabousia marimammalium</name>
    <dbReference type="NCBI Taxonomy" id="156892"/>
    <lineage>
        <taxon>Bacteria</taxon>
        <taxon>Bacillati</taxon>
        <taxon>Actinomycetota</taxon>
        <taxon>Actinomycetes</taxon>
        <taxon>Actinomycetales</taxon>
        <taxon>Actinomycetaceae</taxon>
        <taxon>Boudabousia</taxon>
    </lineage>
</organism>
<reference evidence="8" key="1">
    <citation type="submission" date="2016-11" db="EMBL/GenBank/DDBJ databases">
        <title>Actinomyces gypaetusis sp. nov. isolated from Gypaetus barbatus in Qinghai Tibet Plateau China.</title>
        <authorList>
            <person name="Meng X."/>
        </authorList>
    </citation>
    <scope>NUCLEOTIDE SEQUENCE [LARGE SCALE GENOMIC DNA]</scope>
    <source>
        <strain evidence="8">DSM 15383</strain>
    </source>
</reference>
<evidence type="ECO:0000256" key="5">
    <source>
        <dbReference type="PIRSR" id="PIRSR604254-1"/>
    </source>
</evidence>
<feature type="binding site" evidence="5">
    <location>
        <position position="206"/>
    </location>
    <ligand>
        <name>Zn(2+)</name>
        <dbReference type="ChEBI" id="CHEBI:29105"/>
    </ligand>
</feature>
<feature type="transmembrane region" description="Helical" evidence="6">
    <location>
        <begin position="168"/>
        <end position="189"/>
    </location>
</feature>
<evidence type="ECO:0000256" key="3">
    <source>
        <dbReference type="ARBA" id="ARBA00022989"/>
    </source>
</evidence>
<proteinExistence type="predicted"/>
<sequence>MSTTKPEVSSAPYDEIEQHRPLLRGWIHTIAAPLSLAAAIVLVVLAPTSATRWASVVYMICSLMLFSTSAIYHRIVWGQKGDAILRRMDHSNIFLLIAGTYTPITVASLTGTNRIMLLSIVWGGAGIGILMRIFWLQAPRWSYTLIYILLGWVAIWFLYPIAEGSNWAVVWLLVSGGIVYTIGAIFYALRWPGPLAKIFGFHEFFHLCTLIGWTLMCVATYIAVLSA</sequence>
<keyword evidence="8" id="KW-1185">Reference proteome</keyword>
<comment type="caution">
    <text evidence="7">The sequence shown here is derived from an EMBL/GenBank/DDBJ whole genome shotgun (WGS) entry which is preliminary data.</text>
</comment>
<keyword evidence="4 6" id="KW-0472">Membrane</keyword>
<evidence type="ECO:0000313" key="8">
    <source>
        <dbReference type="Proteomes" id="UP000186465"/>
    </source>
</evidence>
<feature type="binding site" evidence="5">
    <location>
        <position position="202"/>
    </location>
    <ligand>
        <name>Zn(2+)</name>
        <dbReference type="ChEBI" id="CHEBI:29105"/>
    </ligand>
</feature>
<keyword evidence="2 6" id="KW-0812">Transmembrane</keyword>
<comment type="subcellular location">
    <subcellularLocation>
        <location evidence="1">Membrane</location>
        <topology evidence="1">Multi-pass membrane protein</topology>
    </subcellularLocation>
</comment>
<dbReference type="GO" id="GO:0016020">
    <property type="term" value="C:membrane"/>
    <property type="evidence" value="ECO:0007669"/>
    <property type="project" value="UniProtKB-SubCell"/>
</dbReference>
<keyword evidence="5" id="KW-0862">Zinc</keyword>
<evidence type="ECO:0000313" key="7">
    <source>
        <dbReference type="EMBL" id="OKL50263.1"/>
    </source>
</evidence>